<dbReference type="AlphaFoldDB" id="F2JSL4"/>
<dbReference type="Proteomes" id="UP000008467">
    <property type="component" value="Chromosome"/>
</dbReference>
<keyword evidence="2" id="KW-1185">Reference proteome</keyword>
<organism evidence="1 2">
    <name type="scientific">Cellulosilyticum lentocellum (strain ATCC 49066 / DSM 5427 / NCIMB 11756 / RHM5)</name>
    <name type="common">Clostridium lentocellum</name>
    <dbReference type="NCBI Taxonomy" id="642492"/>
    <lineage>
        <taxon>Bacteria</taxon>
        <taxon>Bacillati</taxon>
        <taxon>Bacillota</taxon>
        <taxon>Clostridia</taxon>
        <taxon>Lachnospirales</taxon>
        <taxon>Cellulosilyticaceae</taxon>
        <taxon>Cellulosilyticum</taxon>
    </lineage>
</organism>
<dbReference type="InterPro" id="IPR029044">
    <property type="entry name" value="Nucleotide-diphossugar_trans"/>
</dbReference>
<evidence type="ECO:0000313" key="2">
    <source>
        <dbReference type="Proteomes" id="UP000008467"/>
    </source>
</evidence>
<reference evidence="1 2" key="1">
    <citation type="journal article" date="2011" name="J. Bacteriol.">
        <title>Complete genome sequence of the cellulose-degrading bacterium Cellulosilyticum lentocellum.</title>
        <authorList>
            <consortium name="US DOE Joint Genome Institute"/>
            <person name="Miller D.A."/>
            <person name="Suen G."/>
            <person name="Bruce D."/>
            <person name="Copeland A."/>
            <person name="Cheng J.F."/>
            <person name="Detter C."/>
            <person name="Goodwin L.A."/>
            <person name="Han C.S."/>
            <person name="Hauser L.J."/>
            <person name="Land M.L."/>
            <person name="Lapidus A."/>
            <person name="Lucas S."/>
            <person name="Meincke L."/>
            <person name="Pitluck S."/>
            <person name="Tapia R."/>
            <person name="Teshima H."/>
            <person name="Woyke T."/>
            <person name="Fox B.G."/>
            <person name="Angert E.R."/>
            <person name="Currie C.R."/>
        </authorList>
    </citation>
    <scope>NUCLEOTIDE SEQUENCE [LARGE SCALE GENOMIC DNA]</scope>
    <source>
        <strain evidence="2">ATCC 49066 / DSM 5427 / NCIMB 11756 / RHM5</strain>
    </source>
</reference>
<dbReference type="InterPro" id="IPR011990">
    <property type="entry name" value="TPR-like_helical_dom_sf"/>
</dbReference>
<name>F2JSL4_CELLD</name>
<evidence type="ECO:0000313" key="1">
    <source>
        <dbReference type="EMBL" id="ADZ82848.1"/>
    </source>
</evidence>
<dbReference type="SUPFAM" id="SSF53448">
    <property type="entry name" value="Nucleotide-diphospho-sugar transferases"/>
    <property type="match status" value="1"/>
</dbReference>
<dbReference type="GO" id="GO:0016740">
    <property type="term" value="F:transferase activity"/>
    <property type="evidence" value="ECO:0007669"/>
    <property type="project" value="UniProtKB-KW"/>
</dbReference>
<dbReference type="SUPFAM" id="SSF48452">
    <property type="entry name" value="TPR-like"/>
    <property type="match status" value="1"/>
</dbReference>
<gene>
    <name evidence="1" type="ordered locus">Clole_1118</name>
</gene>
<dbReference type="STRING" id="642492.Clole_1118"/>
<keyword evidence="1" id="KW-0808">Transferase</keyword>
<accession>F2JSL4</accession>
<dbReference type="EMBL" id="CP002582">
    <property type="protein sequence ID" value="ADZ82848.1"/>
    <property type="molecule type" value="Genomic_DNA"/>
</dbReference>
<dbReference type="Gene3D" id="1.25.40.10">
    <property type="entry name" value="Tetratricopeptide repeat domain"/>
    <property type="match status" value="1"/>
</dbReference>
<proteinExistence type="predicted"/>
<sequence length="360" mass="42624">MGKYKVCVYAISKDEEQFVERWMDAVSEADLVVVLDTGSTDETVGKLRKRGAIVYEDKIEPWRFDVARNKALDYVPIDVDICVSNDLDEVFEKGWRKKLEEVWRPFYTRAKYRFTWSYKADSSPDKQFVMEKIHARNNFRWIHPVHEVLEYIGEEPDQSVAIYDIVLNHYPDLTKPRSQYLALLELSAEENPMDDRTIFWLGREYMYYSQYDACIEILKRHLSLPTATWDEERSASMRFISNSYKAMENMSEAKVWLYRAIAECPYVREPYVYMAKLAYSEENWELLFFVTEKGLEIKERSGSYLVEPESWGYILEDYAAISCYYLGLYEKSYEHAIKACELLPNDSRLENNKKLIKAKL</sequence>
<dbReference type="HOGENOM" id="CLU_773592_0_0_9"/>
<dbReference type="KEGG" id="cle:Clole_1118"/>
<dbReference type="eggNOG" id="COG0463">
    <property type="taxonomic scope" value="Bacteria"/>
</dbReference>
<protein>
    <submittedName>
        <fullName evidence="1">Glycosyl transferase family 2</fullName>
    </submittedName>
</protein>
<dbReference type="RefSeq" id="WP_013656147.1">
    <property type="nucleotide sequence ID" value="NC_015275.1"/>
</dbReference>